<name>A0A7X0ITK2_9HYPH</name>
<organism evidence="2 3">
    <name type="scientific">Rhizobium lusitanum</name>
    <dbReference type="NCBI Taxonomy" id="293958"/>
    <lineage>
        <taxon>Bacteria</taxon>
        <taxon>Pseudomonadati</taxon>
        <taxon>Pseudomonadota</taxon>
        <taxon>Alphaproteobacteria</taxon>
        <taxon>Hyphomicrobiales</taxon>
        <taxon>Rhizobiaceae</taxon>
        <taxon>Rhizobium/Agrobacterium group</taxon>
        <taxon>Rhizobium</taxon>
    </lineage>
</organism>
<accession>A0A7X0ITK2</accession>
<dbReference type="AlphaFoldDB" id="A0A7X0ITK2"/>
<feature type="domain" description="Peptidase C39-like" evidence="1">
    <location>
        <begin position="67"/>
        <end position="201"/>
    </location>
</feature>
<proteinExistence type="predicted"/>
<dbReference type="EMBL" id="JACHBG010000010">
    <property type="protein sequence ID" value="MBB6486915.1"/>
    <property type="molecule type" value="Genomic_DNA"/>
</dbReference>
<dbReference type="RefSeq" id="WP_184707273.1">
    <property type="nucleotide sequence ID" value="NZ_JACHBG010000010.1"/>
</dbReference>
<evidence type="ECO:0000313" key="2">
    <source>
        <dbReference type="EMBL" id="MBB6486915.1"/>
    </source>
</evidence>
<reference evidence="2 3" key="1">
    <citation type="submission" date="2020-08" db="EMBL/GenBank/DDBJ databases">
        <title>Genomic Encyclopedia of Type Strains, Phase IV (KMG-V): Genome sequencing to study the core and pangenomes of soil and plant-associated prokaryotes.</title>
        <authorList>
            <person name="Whitman W."/>
        </authorList>
    </citation>
    <scope>NUCLEOTIDE SEQUENCE [LARGE SCALE GENOMIC DNA]</scope>
    <source>
        <strain evidence="2 3">SEMIA 4060</strain>
    </source>
</reference>
<evidence type="ECO:0000259" key="1">
    <source>
        <dbReference type="Pfam" id="PF13529"/>
    </source>
</evidence>
<comment type="caution">
    <text evidence="2">The sequence shown here is derived from an EMBL/GenBank/DDBJ whole genome shotgun (WGS) entry which is preliminary data.</text>
</comment>
<dbReference type="Proteomes" id="UP000565576">
    <property type="component" value="Unassembled WGS sequence"/>
</dbReference>
<evidence type="ECO:0000313" key="3">
    <source>
        <dbReference type="Proteomes" id="UP000565576"/>
    </source>
</evidence>
<gene>
    <name evidence="2" type="ORF">GGD46_004214</name>
</gene>
<dbReference type="Pfam" id="PF13529">
    <property type="entry name" value="Peptidase_C39_2"/>
    <property type="match status" value="1"/>
</dbReference>
<dbReference type="InterPro" id="IPR039564">
    <property type="entry name" value="Peptidase_C39-like"/>
</dbReference>
<protein>
    <recommendedName>
        <fullName evidence="1">Peptidase C39-like domain-containing protein</fullName>
    </recommendedName>
</protein>
<sequence>MQSIIKQAPAAHSEASRLRLSNATARLGALLLSSTLVVCAPLSSVWSASGDDKAPKSTGGTFDKANDIPPRLQWTANFGYCGEVSFISAGLYYGQYVSQYDARSIASKNADQSKEGSQLLLGVNDAYAASQMHLNAVQWKSTSTADPKNFLAWVKENVASGYPVIISVFENRHSFDGSNDENAGDAEYDHIVQVTGISSKHPLSKPSVYDADDVMTLSDNGLWSPTGQPAYVYRYASGAFQANRKEANSETHPIYSLPREGSNYGVAITGIIDHDGKTLPVRLSTDRKFEKPAMREGSNTRPQAEDLTLTVMVSGLTPGLSYKLYRYSSFQSVPSSGFNASAAKADRTWTINIQAGSTYIVKEKIRSDQIAVYRAVPDTAP</sequence>